<dbReference type="InterPro" id="IPR011990">
    <property type="entry name" value="TPR-like_helical_dom_sf"/>
</dbReference>
<dbReference type="SMART" id="SM00028">
    <property type="entry name" value="TPR"/>
    <property type="match status" value="12"/>
</dbReference>
<dbReference type="OrthoDB" id="421075at2759"/>
<dbReference type="EMBL" id="JAPQKN010000007">
    <property type="protein sequence ID" value="KAJ5153301.1"/>
    <property type="molecule type" value="Genomic_DNA"/>
</dbReference>
<dbReference type="Pfam" id="PF13432">
    <property type="entry name" value="TPR_16"/>
    <property type="match status" value="1"/>
</dbReference>
<dbReference type="GeneID" id="81431079"/>
<comment type="caution">
    <text evidence="4">The sequence shown here is derived from an EMBL/GenBank/DDBJ whole genome shotgun (WGS) entry which is preliminary data.</text>
</comment>
<dbReference type="InterPro" id="IPR040962">
    <property type="entry name" value="TPR_22"/>
</dbReference>
<organism evidence="4 5">
    <name type="scientific">Penicillium canariense</name>
    <dbReference type="NCBI Taxonomy" id="189055"/>
    <lineage>
        <taxon>Eukaryota</taxon>
        <taxon>Fungi</taxon>
        <taxon>Dikarya</taxon>
        <taxon>Ascomycota</taxon>
        <taxon>Pezizomycotina</taxon>
        <taxon>Eurotiomycetes</taxon>
        <taxon>Eurotiomycetidae</taxon>
        <taxon>Eurotiales</taxon>
        <taxon>Aspergillaceae</taxon>
        <taxon>Penicillium</taxon>
    </lineage>
</organism>
<proteinExistence type="predicted"/>
<sequence length="1416" mass="158034">MSSKAALKAVRTALDAKDFEAAAEKAKALVQQDPKNYHANVFLGLANAKLNKNEAAEEAYLTATQIKDTDRTAWQGLISLYEKQGSSKLDAYHDAVLKLGKIFADSDEQERCQDLVDKYTKLARKSNDKAKYKHALELQIPSSPLYSFLEGRLPHPSLTYLRLIEITESEEKEYINREIGERRTRLGARKENVTLEVKRDAFRQSKLEDLYRGLIDWTTDDAIRRQYEEKLLERACEELEFLPVSKKPGKRKEILRSAQDMVIIKHPFELAWNIVLEWKDIEDYSQWDVGVLREFVEFFPDTGLAKVLMGFLTSELSPFPQVDSDDDKNTTAIGKDTEATEATETGAADQLILMTEGLEMAQKSVIAHRIMADLYLLLEEYESTVEVARKGLRNVADFVTYTGWKSINTMDALNITLANALIFYQSPRHHAEAKTIFESILQQKPTSTICLLGIGLILKVDQDYADAVNFLERALERDSTNIKIHSELSWCKALNGDLETGLDGLRNALDRLKVAQPHNKVFKAEILYRIGYCQWELDPSPAARKDRNGAYASFLASIKANMNYAPAYTSLGFYYADYKKDKTRARRCFHKAFELSSSETEAAERLARGFADQKEWDLVEAVSQRVVDSGNAKPAPGSKRRGYSWPYVALGTVQINKQQYSKSIVSFQAALRISPGDYHSWVGLAESYHHSGRYIAATKAFEHAREMESNLSGDEKDHVWFARYMMANVKRELGQYDDAIASYEDVLTTRPNDIGVTVALLQTLAESSWKSLDSGLFNDAAELACKAIQVAQSLVTVRNDIFNLWKSVGDACSNMSYIKKKSGKLSVANCKNLLLAGVDSVALNLMTELDGVGQSWLDSSDSDDSTSPDCCIYMSILAYKRAIHVSMQDSHAQAVAWYNLGWAEYRAYRSVQAGSGYKSTKPRKFLKAAMRCFKRAIELEAGNSEFWNSLAVVTTSMSPKVAQHAFVRSLHLNDRSAQVWTNLGALYLLHNDIQLANEAFTRAQSTDPDYAQAWVGQGFLALLYGDANEARGLFEHAFDISNSSGMVSKRQYTLTLFDHLLADPSASNEVSQLIQPFFALHQLCAQDPWDLPFMHLSALLAERMGEVADADASLEVVCSGMEAEFEETESPASLSRFAQANADMARVLLANHQYEEAAGRAETALTLSGEEDAEKFDPEACSKLRLSAHLTAGLAYYFTKSMDQAIDMFRDALQEANNAPDVVCLLAQVLWAKGGEEERSVARQQLFDCVENHPEHIGAVSLLGAIALLDKDKDAIEAVESDLHNMVTRDDIDIHDRGKLLKLLAAISAMGFTENAHLPEDIRQIGQATAAVMLSPGQPQGWMELSAVSESPYPAEMSVQRAIRSVPPYSNLEAPDLSQAYVQTGKAGDAFRAIMVTPWRREGWNELDHCVSGLVA</sequence>
<evidence type="ECO:0000313" key="5">
    <source>
        <dbReference type="Proteomes" id="UP001149163"/>
    </source>
</evidence>
<reference evidence="4" key="2">
    <citation type="journal article" date="2023" name="IMA Fungus">
        <title>Comparative genomic study of the Penicillium genus elucidates a diverse pangenome and 15 lateral gene transfer events.</title>
        <authorList>
            <person name="Petersen C."/>
            <person name="Sorensen T."/>
            <person name="Nielsen M.R."/>
            <person name="Sondergaard T.E."/>
            <person name="Sorensen J.L."/>
            <person name="Fitzpatrick D.A."/>
            <person name="Frisvad J.C."/>
            <person name="Nielsen K.L."/>
        </authorList>
    </citation>
    <scope>NUCLEOTIDE SEQUENCE</scope>
    <source>
        <strain evidence="4">IBT 26290</strain>
    </source>
</reference>
<dbReference type="Proteomes" id="UP001149163">
    <property type="component" value="Unassembled WGS sequence"/>
</dbReference>
<dbReference type="PANTHER" id="PTHR15704:SF7">
    <property type="entry name" value="SUPERKILLER COMPLEX PROTEIN 3"/>
    <property type="match status" value="1"/>
</dbReference>
<reference evidence="4" key="1">
    <citation type="submission" date="2022-11" db="EMBL/GenBank/DDBJ databases">
        <authorList>
            <person name="Petersen C."/>
        </authorList>
    </citation>
    <scope>NUCLEOTIDE SEQUENCE</scope>
    <source>
        <strain evidence="4">IBT 26290</strain>
    </source>
</reference>
<dbReference type="InterPro" id="IPR019734">
    <property type="entry name" value="TPR_rpt"/>
</dbReference>
<evidence type="ECO:0000256" key="2">
    <source>
        <dbReference type="ARBA" id="ARBA00022803"/>
    </source>
</evidence>
<evidence type="ECO:0000313" key="4">
    <source>
        <dbReference type="EMBL" id="KAJ5153301.1"/>
    </source>
</evidence>
<evidence type="ECO:0000256" key="3">
    <source>
        <dbReference type="PROSITE-ProRule" id="PRU00339"/>
    </source>
</evidence>
<dbReference type="GO" id="GO:0006401">
    <property type="term" value="P:RNA catabolic process"/>
    <property type="evidence" value="ECO:0007669"/>
    <property type="project" value="InterPro"/>
</dbReference>
<keyword evidence="2 3" id="KW-0802">TPR repeat</keyword>
<dbReference type="InterPro" id="IPR039226">
    <property type="entry name" value="Ski3/TTC37"/>
</dbReference>
<protein>
    <recommendedName>
        <fullName evidence="6">Tetratricopeptide-like helical</fullName>
    </recommendedName>
</protein>
<feature type="repeat" description="TPR" evidence="3">
    <location>
        <begin position="977"/>
        <end position="1010"/>
    </location>
</feature>
<dbReference type="RefSeq" id="XP_056539609.1">
    <property type="nucleotide sequence ID" value="XM_056691903.1"/>
</dbReference>
<dbReference type="SUPFAM" id="SSF48452">
    <property type="entry name" value="TPR-like"/>
    <property type="match status" value="4"/>
</dbReference>
<keyword evidence="5" id="KW-1185">Reference proteome</keyword>
<accession>A0A9W9HRZ1</accession>
<dbReference type="PANTHER" id="PTHR15704">
    <property type="entry name" value="SUPERKILLER 3 PROTEIN-RELATED"/>
    <property type="match status" value="1"/>
</dbReference>
<evidence type="ECO:0000256" key="1">
    <source>
        <dbReference type="ARBA" id="ARBA00022737"/>
    </source>
</evidence>
<gene>
    <name evidence="4" type="ORF">N7482_009779</name>
</gene>
<dbReference type="Gene3D" id="1.25.40.10">
    <property type="entry name" value="Tetratricopeptide repeat domain"/>
    <property type="match status" value="5"/>
</dbReference>
<dbReference type="GO" id="GO:0055087">
    <property type="term" value="C:Ski complex"/>
    <property type="evidence" value="ECO:0007669"/>
    <property type="project" value="InterPro"/>
</dbReference>
<name>A0A9W9HRZ1_9EURO</name>
<feature type="repeat" description="TPR" evidence="3">
    <location>
        <begin position="720"/>
        <end position="753"/>
    </location>
</feature>
<dbReference type="Pfam" id="PF13424">
    <property type="entry name" value="TPR_12"/>
    <property type="match status" value="1"/>
</dbReference>
<evidence type="ECO:0008006" key="6">
    <source>
        <dbReference type="Google" id="ProtNLM"/>
    </source>
</evidence>
<keyword evidence="1" id="KW-0677">Repeat</keyword>
<dbReference type="Pfam" id="PF18833">
    <property type="entry name" value="TPR_22"/>
    <property type="match status" value="1"/>
</dbReference>
<feature type="repeat" description="TPR" evidence="3">
    <location>
        <begin position="644"/>
        <end position="677"/>
    </location>
</feature>
<dbReference type="PROSITE" id="PS50005">
    <property type="entry name" value="TPR"/>
    <property type="match status" value="3"/>
</dbReference>